<dbReference type="RefSeq" id="WP_220699423.1">
    <property type="nucleotide sequence ID" value="NZ_CBINCU010000011.1"/>
</dbReference>
<evidence type="ECO:0000259" key="7">
    <source>
        <dbReference type="Pfam" id="PF13004"/>
    </source>
</evidence>
<feature type="domain" description="BACON" evidence="7">
    <location>
        <begin position="145"/>
        <end position="200"/>
    </location>
</feature>
<dbReference type="InterPro" id="IPR024361">
    <property type="entry name" value="BACON"/>
</dbReference>
<dbReference type="CDD" id="cd14948">
    <property type="entry name" value="BACON"/>
    <property type="match status" value="2"/>
</dbReference>
<evidence type="ECO:0000313" key="10">
    <source>
        <dbReference type="Proteomes" id="UP000283433"/>
    </source>
</evidence>
<dbReference type="Pfam" id="PF13004">
    <property type="entry name" value="BACON"/>
    <property type="match status" value="1"/>
</dbReference>
<evidence type="ECO:0000256" key="2">
    <source>
        <dbReference type="ARBA" id="ARBA00022801"/>
    </source>
</evidence>
<dbReference type="Gene3D" id="3.20.20.80">
    <property type="entry name" value="Glycosidases"/>
    <property type="match status" value="1"/>
</dbReference>
<dbReference type="InterPro" id="IPR017853">
    <property type="entry name" value="GH"/>
</dbReference>
<dbReference type="InterPro" id="IPR013783">
    <property type="entry name" value="Ig-like_fold"/>
</dbReference>
<evidence type="ECO:0000256" key="4">
    <source>
        <dbReference type="RuleBase" id="RU361153"/>
    </source>
</evidence>
<dbReference type="SUPFAM" id="SSF51445">
    <property type="entry name" value="(Trans)glycosidases"/>
    <property type="match status" value="1"/>
</dbReference>
<dbReference type="AlphaFoldDB" id="A0A419SAL2"/>
<keyword evidence="1 5" id="KW-0732">Signal</keyword>
<dbReference type="Gene3D" id="2.60.40.10">
    <property type="entry name" value="Immunoglobulins"/>
    <property type="match status" value="2"/>
</dbReference>
<keyword evidence="10" id="KW-1185">Reference proteome</keyword>
<evidence type="ECO:0000313" key="9">
    <source>
        <dbReference type="EMBL" id="RKD19094.1"/>
    </source>
</evidence>
<dbReference type="PANTHER" id="PTHR31297">
    <property type="entry name" value="GLUCAN ENDO-1,6-BETA-GLUCOSIDASE B"/>
    <property type="match status" value="1"/>
</dbReference>
<evidence type="ECO:0000259" key="6">
    <source>
        <dbReference type="Pfam" id="PF00150"/>
    </source>
</evidence>
<dbReference type="Pfam" id="PF00150">
    <property type="entry name" value="Cellulase"/>
    <property type="match status" value="1"/>
</dbReference>
<sequence length="565" mass="62203">MKVSTLLFFLMVALSLASCKKDKDATPQADLLVSTEALSFANAGETKTFYVKANVNWTAQSSETWLQLSASSGTSGTNKVDVSAAANALVADRSATITIKAGDITKTISVTQSASSLFSVDKTEFNADHNQQELTFPVSSNGAYSIEFSADWLSRKAEPSKSGNVYTETIVLNRNGNIFDREATITLKKGAESKTISVKQLGNLKNVAATNTGVSSDAPTLAAKLKVGWNLGNSLEATSATAASETSWGNPKTSKQLIDKVKAAGFNSIRIPCAWSAYIEDPATYKIKDSWLARVKEVVDYCVDNDMYAIINIHWDGGWLEENPTYAAQTEVNKKQKALWEQIAVYFRDYDEHLIFAGTNEVHANYNTPTAEHIKVQESYNQTFVDAVRATGGRNAYRNLAVQSYNTNIKFAIDYMTMPTDPATQRLFTEVHFYDPYDFTLDEKSDKYLWGKDFKNSANAPNWGQEDWVDAQFASIKAKFVDKGIPVIMGEYGAILRNVGAGQANHVKARNYYLSYVTKKAKENGMIPFYWDNGPSGLNSFGLFNRTTGAVEHQDALDAIIQAAQ</sequence>
<organism evidence="9 10">
    <name type="scientific">Pelobium manganitolerans</name>
    <dbReference type="NCBI Taxonomy" id="1842495"/>
    <lineage>
        <taxon>Bacteria</taxon>
        <taxon>Pseudomonadati</taxon>
        <taxon>Bacteroidota</taxon>
        <taxon>Sphingobacteriia</taxon>
        <taxon>Sphingobacteriales</taxon>
        <taxon>Sphingobacteriaceae</taxon>
        <taxon>Pelobium</taxon>
    </lineage>
</organism>
<dbReference type="PANTHER" id="PTHR31297:SF17">
    <property type="entry name" value="ENDOGLUCANASE"/>
    <property type="match status" value="1"/>
</dbReference>
<feature type="domain" description="Glycoside hydrolase family 5" evidence="6">
    <location>
        <begin position="241"/>
        <end position="536"/>
    </location>
</feature>
<name>A0A419SAL2_9SPHI</name>
<evidence type="ECO:0000256" key="5">
    <source>
        <dbReference type="SAM" id="SignalP"/>
    </source>
</evidence>
<evidence type="ECO:0000256" key="3">
    <source>
        <dbReference type="ARBA" id="ARBA00023295"/>
    </source>
</evidence>
<accession>A0A419SAL2</accession>
<dbReference type="Pfam" id="PF19190">
    <property type="entry name" value="BACON_2"/>
    <property type="match status" value="1"/>
</dbReference>
<feature type="domain" description="BACON" evidence="8">
    <location>
        <begin position="33"/>
        <end position="114"/>
    </location>
</feature>
<keyword evidence="2 4" id="KW-0378">Hydrolase</keyword>
<feature type="signal peptide" evidence="5">
    <location>
        <begin position="1"/>
        <end position="17"/>
    </location>
</feature>
<dbReference type="Proteomes" id="UP000283433">
    <property type="component" value="Unassembled WGS sequence"/>
</dbReference>
<evidence type="ECO:0000259" key="8">
    <source>
        <dbReference type="Pfam" id="PF19190"/>
    </source>
</evidence>
<proteinExistence type="inferred from homology"/>
<keyword evidence="3 4" id="KW-0326">Glycosidase</keyword>
<dbReference type="EMBL" id="MBTA01000003">
    <property type="protein sequence ID" value="RKD19094.1"/>
    <property type="molecule type" value="Genomic_DNA"/>
</dbReference>
<evidence type="ECO:0000256" key="1">
    <source>
        <dbReference type="ARBA" id="ARBA00022729"/>
    </source>
</evidence>
<dbReference type="InterPro" id="IPR001547">
    <property type="entry name" value="Glyco_hydro_5"/>
</dbReference>
<dbReference type="InterPro" id="IPR050386">
    <property type="entry name" value="Glycosyl_hydrolase_5"/>
</dbReference>
<feature type="chain" id="PRO_5019481591" evidence="5">
    <location>
        <begin position="18"/>
        <end position="565"/>
    </location>
</feature>
<dbReference type="GO" id="GO:0009251">
    <property type="term" value="P:glucan catabolic process"/>
    <property type="evidence" value="ECO:0007669"/>
    <property type="project" value="TreeGrafter"/>
</dbReference>
<dbReference type="GO" id="GO:0008422">
    <property type="term" value="F:beta-glucosidase activity"/>
    <property type="evidence" value="ECO:0007669"/>
    <property type="project" value="TreeGrafter"/>
</dbReference>
<dbReference type="GO" id="GO:0005576">
    <property type="term" value="C:extracellular region"/>
    <property type="evidence" value="ECO:0007669"/>
    <property type="project" value="TreeGrafter"/>
</dbReference>
<reference evidence="9 10" key="1">
    <citation type="submission" date="2016-07" db="EMBL/GenBank/DDBJ databases">
        <title>Genome of Pelobium manganitolerans.</title>
        <authorList>
            <person name="Wu S."/>
            <person name="Wang G."/>
        </authorList>
    </citation>
    <scope>NUCLEOTIDE SEQUENCE [LARGE SCALE GENOMIC DNA]</scope>
    <source>
        <strain evidence="9 10">YS-25</strain>
    </source>
</reference>
<gene>
    <name evidence="9" type="ORF">BCY91_14405</name>
</gene>
<comment type="similarity">
    <text evidence="4">Belongs to the glycosyl hydrolase 5 (cellulase A) family.</text>
</comment>
<dbReference type="PROSITE" id="PS51257">
    <property type="entry name" value="PROKAR_LIPOPROTEIN"/>
    <property type="match status" value="1"/>
</dbReference>
<protein>
    <submittedName>
        <fullName evidence="9">DNA mismatch repair protein</fullName>
    </submittedName>
</protein>
<dbReference type="GO" id="GO:0009986">
    <property type="term" value="C:cell surface"/>
    <property type="evidence" value="ECO:0007669"/>
    <property type="project" value="TreeGrafter"/>
</dbReference>
<comment type="caution">
    <text evidence="9">The sequence shown here is derived from an EMBL/GenBank/DDBJ whole genome shotgun (WGS) entry which is preliminary data.</text>
</comment>